<feature type="transmembrane region" description="Helical" evidence="2">
    <location>
        <begin position="34"/>
        <end position="54"/>
    </location>
</feature>
<dbReference type="AlphaFoldDB" id="A0A2R5EWU2"/>
<dbReference type="RefSeq" id="WP_219930273.1">
    <property type="nucleotide sequence ID" value="NZ_BDQX01000113.1"/>
</dbReference>
<comment type="caution">
    <text evidence="3">The sequence shown here is derived from an EMBL/GenBank/DDBJ whole genome shotgun (WGS) entry which is preliminary data.</text>
</comment>
<dbReference type="EMBL" id="BDQX01000113">
    <property type="protein sequence ID" value="GBG07844.1"/>
    <property type="molecule type" value="Genomic_DNA"/>
</dbReference>
<organism evidence="3 4">
    <name type="scientific">Paenibacillus agaridevorans</name>
    <dbReference type="NCBI Taxonomy" id="171404"/>
    <lineage>
        <taxon>Bacteria</taxon>
        <taxon>Bacillati</taxon>
        <taxon>Bacillota</taxon>
        <taxon>Bacilli</taxon>
        <taxon>Bacillales</taxon>
        <taxon>Paenibacillaceae</taxon>
        <taxon>Paenibacillus</taxon>
    </lineage>
</organism>
<name>A0A2R5EWU2_9BACL</name>
<keyword evidence="2" id="KW-0472">Membrane</keyword>
<keyword evidence="2" id="KW-0812">Transmembrane</keyword>
<keyword evidence="4" id="KW-1185">Reference proteome</keyword>
<accession>A0A2R5EWU2</accession>
<protein>
    <submittedName>
        <fullName evidence="3">Uncharacterized protein</fullName>
    </submittedName>
</protein>
<feature type="region of interest" description="Disordered" evidence="1">
    <location>
        <begin position="1"/>
        <end position="29"/>
    </location>
</feature>
<evidence type="ECO:0000256" key="1">
    <source>
        <dbReference type="SAM" id="MobiDB-lite"/>
    </source>
</evidence>
<sequence length="59" mass="6110">QRGDGDVPGGEAVTTLAAGELTEAPAEEKGGSGLVWWTPIAAVLVLGAGAFYVWKRKVR</sequence>
<keyword evidence="2" id="KW-1133">Transmembrane helix</keyword>
<gene>
    <name evidence="3" type="ORF">PAT3040_02407</name>
</gene>
<evidence type="ECO:0000313" key="4">
    <source>
        <dbReference type="Proteomes" id="UP000245202"/>
    </source>
</evidence>
<evidence type="ECO:0000256" key="2">
    <source>
        <dbReference type="SAM" id="Phobius"/>
    </source>
</evidence>
<feature type="non-terminal residue" evidence="3">
    <location>
        <position position="1"/>
    </location>
</feature>
<dbReference type="Proteomes" id="UP000245202">
    <property type="component" value="Unassembled WGS sequence"/>
</dbReference>
<reference evidence="3 4" key="1">
    <citation type="submission" date="2017-08" db="EMBL/GenBank/DDBJ databases">
        <title>Substantial Increase in Enzyme Production by Combined Drug-Resistance Mutations in Paenibacillus agaridevorans.</title>
        <authorList>
            <person name="Tanaka Y."/>
            <person name="Funane K."/>
            <person name="Hosaka T."/>
            <person name="Shiwa Y."/>
            <person name="Fujita N."/>
            <person name="Miyazaki T."/>
            <person name="Yoshikawa H."/>
            <person name="Murakami K."/>
            <person name="Kasahara K."/>
            <person name="Inaoka T."/>
            <person name="Hiraga Y."/>
            <person name="Ochi K."/>
        </authorList>
    </citation>
    <scope>NUCLEOTIDE SEQUENCE [LARGE SCALE GENOMIC DNA]</scope>
    <source>
        <strain evidence="3 4">T-3040</strain>
    </source>
</reference>
<evidence type="ECO:0000313" key="3">
    <source>
        <dbReference type="EMBL" id="GBG07844.1"/>
    </source>
</evidence>
<proteinExistence type="predicted"/>